<dbReference type="GO" id="GO:0043202">
    <property type="term" value="C:lysosomal lumen"/>
    <property type="evidence" value="ECO:0007669"/>
    <property type="project" value="UniProtKB-SubCell"/>
</dbReference>
<feature type="active site" description="Charge relay system" evidence="10">
    <location>
        <position position="349"/>
    </location>
</feature>
<dbReference type="InterPro" id="IPR006693">
    <property type="entry name" value="AB_hydrolase_lipase"/>
</dbReference>
<organism evidence="13 14">
    <name type="scientific">Bursaphelenchus okinawaensis</name>
    <dbReference type="NCBI Taxonomy" id="465554"/>
    <lineage>
        <taxon>Eukaryota</taxon>
        <taxon>Metazoa</taxon>
        <taxon>Ecdysozoa</taxon>
        <taxon>Nematoda</taxon>
        <taxon>Chromadorea</taxon>
        <taxon>Rhabditida</taxon>
        <taxon>Tylenchina</taxon>
        <taxon>Tylenchomorpha</taxon>
        <taxon>Aphelenchoidea</taxon>
        <taxon>Aphelenchoididae</taxon>
        <taxon>Bursaphelenchus</taxon>
    </lineage>
</organism>
<evidence type="ECO:0000256" key="11">
    <source>
        <dbReference type="SAM" id="SignalP"/>
    </source>
</evidence>
<feature type="signal peptide" evidence="11">
    <location>
        <begin position="1"/>
        <end position="17"/>
    </location>
</feature>
<dbReference type="FunFam" id="3.40.50.1820:FF:000021">
    <property type="entry name" value="Lipase"/>
    <property type="match status" value="1"/>
</dbReference>
<sequence>MIRTFVFLLFTVVVSFANVKFKELGPALPEEGLRTDTLIKYWGYSAEKHYVTTEDGYIIEIHRIPRGKDKKTSNHGQKPVVLCMHGLLESSASYVFNLPSQSPAYVFADHGFDVWLGNVRGNTYGRNHTILSTKDEKFWKFSWPDHAHKDLPAILDKIYDVTGQKRVYYVGHSQGNLILFAQLAENPEFSNRIIRHFALAPVYTVKHIKGLLWFLAKVVYPNQQKAEEVLGNHEFMGNHLIIKAFARMICDSYKGQHEICNNIIALIDGPNSNQLNVSRLSVYTSHSPAGTSTQNLLHWLQNVYTGIMEKYDYRNDKLNVKAYGHITPPKYDISKIRGLKLHIYSSEEDWLADPDDMLNLMYSMPEGVVQTEKIFPDWSHLDFLWGTNVTEYITLPIIQTIQKYDGIRLR</sequence>
<dbReference type="PANTHER" id="PTHR11005">
    <property type="entry name" value="LYSOSOMAL ACID LIPASE-RELATED"/>
    <property type="match status" value="1"/>
</dbReference>
<dbReference type="EMBL" id="CAJFDH010000004">
    <property type="protein sequence ID" value="CAD5221173.1"/>
    <property type="molecule type" value="Genomic_DNA"/>
</dbReference>
<evidence type="ECO:0000256" key="4">
    <source>
        <dbReference type="ARBA" id="ARBA00022801"/>
    </source>
</evidence>
<comment type="caution">
    <text evidence="13">The sequence shown here is derived from an EMBL/GenBank/DDBJ whole genome shotgun (WGS) entry which is preliminary data.</text>
</comment>
<dbReference type="Proteomes" id="UP000614601">
    <property type="component" value="Unassembled WGS sequence"/>
</dbReference>
<evidence type="ECO:0000256" key="10">
    <source>
        <dbReference type="PIRSR" id="PIRSR000862-1"/>
    </source>
</evidence>
<keyword evidence="4 9" id="KW-0378">Hydrolase</keyword>
<dbReference type="Proteomes" id="UP000783686">
    <property type="component" value="Unassembled WGS sequence"/>
</dbReference>
<keyword evidence="3 11" id="KW-0732">Signal</keyword>
<dbReference type="SUPFAM" id="SSF53474">
    <property type="entry name" value="alpha/beta-Hydrolases"/>
    <property type="match status" value="1"/>
</dbReference>
<evidence type="ECO:0000313" key="14">
    <source>
        <dbReference type="Proteomes" id="UP000614601"/>
    </source>
</evidence>
<reference evidence="13" key="1">
    <citation type="submission" date="2020-09" db="EMBL/GenBank/DDBJ databases">
        <authorList>
            <person name="Kikuchi T."/>
        </authorList>
    </citation>
    <scope>NUCLEOTIDE SEQUENCE</scope>
    <source>
        <strain evidence="13">SH1</strain>
    </source>
</reference>
<keyword evidence="8" id="KW-0458">Lysosome</keyword>
<comment type="subcellular location">
    <subcellularLocation>
        <location evidence="1">Lysosome lumen</location>
    </subcellularLocation>
</comment>
<dbReference type="GO" id="GO:0016042">
    <property type="term" value="P:lipid catabolic process"/>
    <property type="evidence" value="ECO:0007669"/>
    <property type="project" value="UniProtKB-KW"/>
</dbReference>
<evidence type="ECO:0000256" key="9">
    <source>
        <dbReference type="PIRNR" id="PIRNR000862"/>
    </source>
</evidence>
<comment type="similarity">
    <text evidence="2 9">Belongs to the AB hydrolase superfamily. Lipase family.</text>
</comment>
<feature type="active site" description="Nucleophile" evidence="10">
    <location>
        <position position="173"/>
    </location>
</feature>
<dbReference type="OrthoDB" id="9974421at2759"/>
<evidence type="ECO:0000256" key="6">
    <source>
        <dbReference type="ARBA" id="ARBA00023098"/>
    </source>
</evidence>
<protein>
    <recommendedName>
        <fullName evidence="9">Lipase</fullName>
    </recommendedName>
</protein>
<dbReference type="PIRSF" id="PIRSF000862">
    <property type="entry name" value="Steryl_ester_lip"/>
    <property type="match status" value="1"/>
</dbReference>
<feature type="active site" description="Charge relay system" evidence="10">
    <location>
        <position position="380"/>
    </location>
</feature>
<dbReference type="InterPro" id="IPR025483">
    <property type="entry name" value="Lipase_euk"/>
</dbReference>
<name>A0A811KYN7_9BILA</name>
<dbReference type="Pfam" id="PF04083">
    <property type="entry name" value="Abhydro_lipase"/>
    <property type="match status" value="1"/>
</dbReference>
<accession>A0A811KYN7</accession>
<feature type="domain" description="Partial AB-hydrolase lipase" evidence="12">
    <location>
        <begin position="37"/>
        <end position="97"/>
    </location>
</feature>
<evidence type="ECO:0000256" key="5">
    <source>
        <dbReference type="ARBA" id="ARBA00022963"/>
    </source>
</evidence>
<evidence type="ECO:0000256" key="2">
    <source>
        <dbReference type="ARBA" id="ARBA00010701"/>
    </source>
</evidence>
<evidence type="ECO:0000256" key="7">
    <source>
        <dbReference type="ARBA" id="ARBA00023180"/>
    </source>
</evidence>
<evidence type="ECO:0000256" key="3">
    <source>
        <dbReference type="ARBA" id="ARBA00022729"/>
    </source>
</evidence>
<dbReference type="GO" id="GO:0016788">
    <property type="term" value="F:hydrolase activity, acting on ester bonds"/>
    <property type="evidence" value="ECO:0007669"/>
    <property type="project" value="InterPro"/>
</dbReference>
<keyword evidence="6" id="KW-0443">Lipid metabolism</keyword>
<evidence type="ECO:0000256" key="1">
    <source>
        <dbReference type="ARBA" id="ARBA00004227"/>
    </source>
</evidence>
<dbReference type="EMBL" id="CAJFCW020000004">
    <property type="protein sequence ID" value="CAG9114691.1"/>
    <property type="molecule type" value="Genomic_DNA"/>
</dbReference>
<keyword evidence="5 9" id="KW-0442">Lipid degradation</keyword>
<dbReference type="InterPro" id="IPR029058">
    <property type="entry name" value="AB_hydrolase_fold"/>
</dbReference>
<dbReference type="AlphaFoldDB" id="A0A811KYN7"/>
<evidence type="ECO:0000259" key="12">
    <source>
        <dbReference type="Pfam" id="PF04083"/>
    </source>
</evidence>
<keyword evidence="14" id="KW-1185">Reference proteome</keyword>
<dbReference type="Gene3D" id="3.40.50.1820">
    <property type="entry name" value="alpha/beta hydrolase"/>
    <property type="match status" value="1"/>
</dbReference>
<feature type="chain" id="PRO_5035595177" description="Lipase" evidence="11">
    <location>
        <begin position="18"/>
        <end position="410"/>
    </location>
</feature>
<evidence type="ECO:0000256" key="8">
    <source>
        <dbReference type="ARBA" id="ARBA00023228"/>
    </source>
</evidence>
<keyword evidence="7" id="KW-0325">Glycoprotein</keyword>
<evidence type="ECO:0000313" key="13">
    <source>
        <dbReference type="EMBL" id="CAD5221173.1"/>
    </source>
</evidence>
<gene>
    <name evidence="13" type="ORF">BOKJ2_LOCUS9312</name>
</gene>
<proteinExistence type="inferred from homology"/>